<gene>
    <name evidence="2" type="ordered locus">cce_5180</name>
</gene>
<dbReference type="eggNOG" id="ENOG5033T21">
    <property type="taxonomic scope" value="Bacteria"/>
</dbReference>
<dbReference type="EMBL" id="CP000807">
    <property type="protein sequence ID" value="ACB54526.1"/>
    <property type="molecule type" value="Genomic_DNA"/>
</dbReference>
<keyword evidence="1" id="KW-1133">Transmembrane helix</keyword>
<accession>B1X315</accession>
<dbReference type="HOGENOM" id="CLU_642086_0_0_3"/>
<proteinExistence type="predicted"/>
<feature type="transmembrane region" description="Helical" evidence="1">
    <location>
        <begin position="62"/>
        <end position="80"/>
    </location>
</feature>
<feature type="transmembrane region" description="Helical" evidence="1">
    <location>
        <begin position="30"/>
        <end position="50"/>
    </location>
</feature>
<evidence type="ECO:0000256" key="1">
    <source>
        <dbReference type="SAM" id="Phobius"/>
    </source>
</evidence>
<evidence type="ECO:0000313" key="3">
    <source>
        <dbReference type="Proteomes" id="UP000001203"/>
    </source>
</evidence>
<dbReference type="AlphaFoldDB" id="B1X315"/>
<sequence>MNRQQRKLSQLISSILIVLITLVLKLLGVNWINAIAIGLTVSIAVLILTSSLSQRIQNFSTWIAYILLGLSIFLLAVFGFPQIQEKFKTPNLIYGYVGGERYDLLVRNETVRELLEQQNLQITEGSITKKGSISQLSTLQSQTDLDQLDFIWTGDAPIAEGGKQILEAKGIKILDNEATFSDPMVLVVNKNAAQTLAENQFFTAIKADNSLKKYGFDYKVDTVTFADFLEGNLTWNQMGLMQYVSPPGVIITDARKSNGGVMAETLIGTIWYNMLLNNLANQPQLINRSDIPQFEPLPIETPPELAKKMEKLRLRSGFAESTSSKIKVALEEGGFPWALTYYSVGKKIIEANSQFTLVALSHTVVNSNQFFSFSEKGTQLLRIIQSPEFQKIAQDYGYNSPQGTWIVLPDPSFAAVKSLSNLLQENQ</sequence>
<keyword evidence="1" id="KW-0812">Transmembrane</keyword>
<dbReference type="STRING" id="43989.cce_5180"/>
<keyword evidence="3" id="KW-1185">Reference proteome</keyword>
<evidence type="ECO:0000313" key="2">
    <source>
        <dbReference type="EMBL" id="ACB54526.1"/>
    </source>
</evidence>
<keyword evidence="1" id="KW-0472">Membrane</keyword>
<dbReference type="KEGG" id="cyt:cce_5180"/>
<organism evidence="2 3">
    <name type="scientific">Crocosphaera subtropica (strain ATCC 51142 / BH68)</name>
    <name type="common">Cyanothece sp. (strain ATCC 51142)</name>
    <dbReference type="NCBI Taxonomy" id="43989"/>
    <lineage>
        <taxon>Bacteria</taxon>
        <taxon>Bacillati</taxon>
        <taxon>Cyanobacteriota</taxon>
        <taxon>Cyanophyceae</taxon>
        <taxon>Oscillatoriophycideae</taxon>
        <taxon>Chroococcales</taxon>
        <taxon>Aphanothecaceae</taxon>
        <taxon>Crocosphaera</taxon>
        <taxon>Crocosphaera subtropica</taxon>
    </lineage>
</organism>
<reference evidence="2 3" key="1">
    <citation type="journal article" date="2008" name="Proc. Natl. Acad. Sci. U.S.A.">
        <title>The genome of Cyanothece 51142, a unicellular diazotrophic cyanobacterium important in the marine nitrogen cycle.</title>
        <authorList>
            <person name="Welsh E.A."/>
            <person name="Liberton M."/>
            <person name="Stoeckel J."/>
            <person name="Loh T."/>
            <person name="Elvitigala T."/>
            <person name="Wang C."/>
            <person name="Wollam A."/>
            <person name="Fulton R.S."/>
            <person name="Clifton S.W."/>
            <person name="Jacobs J.M."/>
            <person name="Aurora R."/>
            <person name="Ghosh B.K."/>
            <person name="Sherman L.A."/>
            <person name="Smith R.D."/>
            <person name="Wilson R.K."/>
            <person name="Pakrasi H.B."/>
        </authorList>
    </citation>
    <scope>NUCLEOTIDE SEQUENCE [LARGE SCALE GENOMIC DNA]</scope>
    <source>
        <strain evidence="3">ATCC 51142 / BH68</strain>
    </source>
</reference>
<dbReference type="Proteomes" id="UP000001203">
    <property type="component" value="Chromosome linear"/>
</dbReference>
<feature type="transmembrane region" description="Helical" evidence="1">
    <location>
        <begin position="7"/>
        <end position="24"/>
    </location>
</feature>
<dbReference type="OrthoDB" id="5418945at2"/>
<dbReference type="RefSeq" id="WP_009547553.1">
    <property type="nucleotide sequence ID" value="NC_010547.1"/>
</dbReference>
<name>B1X315_CROS5</name>
<protein>
    <submittedName>
        <fullName evidence="2">Uncharacterized protein</fullName>
    </submittedName>
</protein>